<keyword evidence="17" id="KW-1185">Reference proteome</keyword>
<dbReference type="Gene3D" id="1.20.1580.10">
    <property type="entry name" value="ABC transporter ATPase like domain"/>
    <property type="match status" value="2"/>
</dbReference>
<dbReference type="GO" id="GO:0006289">
    <property type="term" value="P:nucleotide-excision repair"/>
    <property type="evidence" value="ECO:0007669"/>
    <property type="project" value="UniProtKB-UniRule"/>
</dbReference>
<keyword evidence="7 14" id="KW-0228">DNA excision</keyword>
<evidence type="ECO:0000256" key="5">
    <source>
        <dbReference type="ARBA" id="ARBA00022741"/>
    </source>
</evidence>
<evidence type="ECO:0000256" key="11">
    <source>
        <dbReference type="ARBA" id="ARBA00022881"/>
    </source>
</evidence>
<evidence type="ECO:0000256" key="7">
    <source>
        <dbReference type="ARBA" id="ARBA00022769"/>
    </source>
</evidence>
<evidence type="ECO:0000256" key="4">
    <source>
        <dbReference type="ARBA" id="ARBA00022737"/>
    </source>
</evidence>
<dbReference type="InterPro" id="IPR041102">
    <property type="entry name" value="UvrA_inter"/>
</dbReference>
<sequence length="939" mass="104580">MNDKLIIRGAREHNLKNINVDIPKNKLVVITGLSGSGKSTLAFDTIYAEGQRRYVESLSAYARQFLEMMNKPDVDSIEGLSPAISIQQKTTSKNPRSTVGTITEIYDYLRLLYARIGTPHCPKCSRKISNQSVESICESILKESEGRKILILASLVRRKKGTYEKLFEQVKKQGYSRIRVDGEIVEIDGEFPVLDKQKWHNIEIVVDRVKASWEEKSRLYESIQTALKAGQGDVMVLDTEEKIFSQNNACPFCGISIGELEPRGFSFNSPFGACKTCHGLGVKMEFEPDLLIPDKTKSILDGAIVPWSGRFSSFRRQTLRDVGKKYGFDLMTPINKMSSKQLQVILYGSEEAVKFSYESQSTDSRWEYTNNFHGVIPSLQKNFAETDSESKREELSKFMRETPCNTCKGRRLKDEALSVSINSLSIMDVCDLSIDSCYEFFKNLQLSETEKYIAKSILKEVLSRLEFLRNVGLNYLTLNRVSSTLSGGEAQRIRLATQIGSNLTGVLYVLDEPTIGLHQRDNAKLIKTLTKLRDLGNTILVVEHDEEVMRSSDWIIDLGPDAGVHGGNVVFEGTINEILKSEKSVTGKYLKNHDAIKLGRERRKQKGKLVLKGAAENNLKNIDVEFPLGMMVTVTGVSGSGKSTLVNDILYKALSSDIYGSIDRPGRHKAISGMDEIDKVIGIDQSPIGRTPRSNPATYIGAFTPIRELYSGTELSKERGYTPGQFSFNVADGRCFACEGDGVKKIEMQFLSDVYVVCDECKGKRYNSETLAVHYKDKNISDILAMTVEEALEFFTNIPSIQRKLQTVSDVGLGYIKLGQAATTLSGGEAQRVKLASELSKRDTGRTVYILDEPTTGLHFADVQKLLEVLNRLVSLGNTIIIIEHNMDVIKNSDWIIDLGPEGGDGGGTIVAVGTPEQVAQNPRSYTGQYLKRILKNDS</sequence>
<dbReference type="PROSITE" id="PS00211">
    <property type="entry name" value="ABC_TRANSPORTER_1"/>
    <property type="match status" value="2"/>
</dbReference>
<keyword evidence="6 14" id="KW-0227">DNA damage</keyword>
<comment type="similarity">
    <text evidence="14">Belongs to the ABC transporter superfamily. UvrA family.</text>
</comment>
<evidence type="ECO:0000256" key="9">
    <source>
        <dbReference type="ARBA" id="ARBA00022833"/>
    </source>
</evidence>
<protein>
    <recommendedName>
        <fullName evidence="14">UvrABC system protein A</fullName>
        <shortName evidence="14">UvrA protein</shortName>
    </recommendedName>
    <alternativeName>
        <fullName evidence="14">Excinuclease ABC subunit A</fullName>
    </alternativeName>
</protein>
<dbReference type="Pfam" id="PF17760">
    <property type="entry name" value="UvrA_inter"/>
    <property type="match status" value="1"/>
</dbReference>
<dbReference type="GO" id="GO:0005524">
    <property type="term" value="F:ATP binding"/>
    <property type="evidence" value="ECO:0007669"/>
    <property type="project" value="UniProtKB-UniRule"/>
</dbReference>
<dbReference type="GO" id="GO:0016887">
    <property type="term" value="F:ATP hydrolysis activity"/>
    <property type="evidence" value="ECO:0007669"/>
    <property type="project" value="InterPro"/>
</dbReference>
<dbReference type="PROSITE" id="PS50893">
    <property type="entry name" value="ABC_TRANSPORTER_2"/>
    <property type="match status" value="1"/>
</dbReference>
<accession>A0A128A2T1</accession>
<dbReference type="Proteomes" id="UP000196239">
    <property type="component" value="Chromosome 1"/>
</dbReference>
<keyword evidence="2 14" id="KW-0963">Cytoplasm</keyword>
<comment type="subunit">
    <text evidence="14">Forms a heterotetramer with UvrB during the search for lesions.</text>
</comment>
<dbReference type="EMBL" id="LN890280">
    <property type="protein sequence ID" value="CUR51638.1"/>
    <property type="molecule type" value="Genomic_DNA"/>
</dbReference>
<dbReference type="InterPro" id="IPR004602">
    <property type="entry name" value="UvrA"/>
</dbReference>
<dbReference type="GO" id="GO:0005737">
    <property type="term" value="C:cytoplasm"/>
    <property type="evidence" value="ECO:0007669"/>
    <property type="project" value="UniProtKB-SubCell"/>
</dbReference>
<dbReference type="InterPro" id="IPR013815">
    <property type="entry name" value="ATP_grasp_subdomain_1"/>
</dbReference>
<organism evidence="16 17">
    <name type="scientific">Nitrosotalea devaniterrae</name>
    <dbReference type="NCBI Taxonomy" id="1078905"/>
    <lineage>
        <taxon>Archaea</taxon>
        <taxon>Nitrososphaerota</taxon>
        <taxon>Nitrososphaeria</taxon>
        <taxon>Nitrosotaleales</taxon>
        <taxon>Nitrosotaleaceae</taxon>
        <taxon>Nitrosotalea</taxon>
    </lineage>
</organism>
<evidence type="ECO:0000256" key="3">
    <source>
        <dbReference type="ARBA" id="ARBA00022723"/>
    </source>
</evidence>
<dbReference type="NCBIfam" id="TIGR00630">
    <property type="entry name" value="uvra"/>
    <property type="match status" value="1"/>
</dbReference>
<evidence type="ECO:0000256" key="8">
    <source>
        <dbReference type="ARBA" id="ARBA00022771"/>
    </source>
</evidence>
<comment type="function">
    <text evidence="14">The UvrABC repair system catalyzes the recognition and processing of DNA lesions. UvrA is an ATPase and a DNA-binding protein. A damage recognition complex composed of 2 UvrA and 2 UvrB subunits scans DNA for abnormalities. When the presence of a lesion has been verified by UvrB, the UvrA molecules dissociate.</text>
</comment>
<dbReference type="GO" id="GO:0009381">
    <property type="term" value="F:excinuclease ABC activity"/>
    <property type="evidence" value="ECO:0007669"/>
    <property type="project" value="UniProtKB-UniRule"/>
</dbReference>
<dbReference type="NCBIfam" id="NF001503">
    <property type="entry name" value="PRK00349.1"/>
    <property type="match status" value="1"/>
</dbReference>
<dbReference type="InterPro" id="IPR041552">
    <property type="entry name" value="UvrA_DNA-bd"/>
</dbReference>
<dbReference type="PANTHER" id="PTHR43152">
    <property type="entry name" value="UVRABC SYSTEM PROTEIN A"/>
    <property type="match status" value="1"/>
</dbReference>
<evidence type="ECO:0000256" key="12">
    <source>
        <dbReference type="ARBA" id="ARBA00023125"/>
    </source>
</evidence>
<evidence type="ECO:0000313" key="16">
    <source>
        <dbReference type="EMBL" id="CUR51638.1"/>
    </source>
</evidence>
<evidence type="ECO:0000313" key="17">
    <source>
        <dbReference type="Proteomes" id="UP000196239"/>
    </source>
</evidence>
<dbReference type="SUPFAM" id="SSF52540">
    <property type="entry name" value="P-loop containing nucleoside triphosphate hydrolases"/>
    <property type="match status" value="2"/>
</dbReference>
<evidence type="ECO:0000256" key="14">
    <source>
        <dbReference type="HAMAP-Rule" id="MF_00205"/>
    </source>
</evidence>
<dbReference type="AlphaFoldDB" id="A0A128A2T1"/>
<dbReference type="InterPro" id="IPR027417">
    <property type="entry name" value="P-loop_NTPase"/>
</dbReference>
<keyword evidence="12 14" id="KW-0238">DNA-binding</keyword>
<reference evidence="17" key="1">
    <citation type="submission" date="2015-10" db="EMBL/GenBank/DDBJ databases">
        <authorList>
            <person name="Lehtovirta-Morley L.E."/>
            <person name="Vieille C."/>
        </authorList>
    </citation>
    <scope>NUCLEOTIDE SEQUENCE [LARGE SCALE GENOMIC DNA]</scope>
</reference>
<name>A0A128A2T1_9ARCH</name>
<feature type="domain" description="ABC transporter" evidence="15">
    <location>
        <begin position="590"/>
        <end position="932"/>
    </location>
</feature>
<gene>
    <name evidence="14 16" type="primary">uvrA</name>
    <name evidence="16" type="ORF">NDEV_0873</name>
</gene>
<dbReference type="PANTHER" id="PTHR43152:SF3">
    <property type="entry name" value="UVRABC SYSTEM PROTEIN A"/>
    <property type="match status" value="1"/>
</dbReference>
<feature type="binding site" evidence="14">
    <location>
        <begin position="636"/>
        <end position="643"/>
    </location>
    <ligand>
        <name>ATP</name>
        <dbReference type="ChEBI" id="CHEBI:30616"/>
    </ligand>
</feature>
<proteinExistence type="inferred from homology"/>
<evidence type="ECO:0000259" key="15">
    <source>
        <dbReference type="PROSITE" id="PS50893"/>
    </source>
</evidence>
<dbReference type="FunFam" id="1.20.1580.10:FF:000002">
    <property type="entry name" value="UvrABC system protein A"/>
    <property type="match status" value="1"/>
</dbReference>
<comment type="subcellular location">
    <subcellularLocation>
        <location evidence="1 14">Cytoplasm</location>
    </subcellularLocation>
</comment>
<evidence type="ECO:0000256" key="1">
    <source>
        <dbReference type="ARBA" id="ARBA00004496"/>
    </source>
</evidence>
<dbReference type="GO" id="GO:0008270">
    <property type="term" value="F:zinc ion binding"/>
    <property type="evidence" value="ECO:0007669"/>
    <property type="project" value="UniProtKB-UniRule"/>
</dbReference>
<keyword evidence="8 14" id="KW-0863">Zinc-finger</keyword>
<evidence type="ECO:0000256" key="13">
    <source>
        <dbReference type="ARBA" id="ARBA00023204"/>
    </source>
</evidence>
<keyword evidence="13 14" id="KW-0234">DNA repair</keyword>
<evidence type="ECO:0000256" key="10">
    <source>
        <dbReference type="ARBA" id="ARBA00022840"/>
    </source>
</evidence>
<evidence type="ECO:0000256" key="6">
    <source>
        <dbReference type="ARBA" id="ARBA00022763"/>
    </source>
</evidence>
<dbReference type="InterPro" id="IPR003439">
    <property type="entry name" value="ABC_transporter-like_ATP-bd"/>
</dbReference>
<feature type="zinc finger region" description="C4-type" evidence="14">
    <location>
        <begin position="250"/>
        <end position="277"/>
    </location>
</feature>
<dbReference type="HAMAP" id="MF_00205">
    <property type="entry name" value="UvrA"/>
    <property type="match status" value="1"/>
</dbReference>
<dbReference type="KEGG" id="ndv:NDEV_0873"/>
<dbReference type="GO" id="GO:0009380">
    <property type="term" value="C:excinuclease repair complex"/>
    <property type="evidence" value="ECO:0007669"/>
    <property type="project" value="InterPro"/>
</dbReference>
<dbReference type="CDD" id="cd03270">
    <property type="entry name" value="ABC_UvrA_I"/>
    <property type="match status" value="1"/>
</dbReference>
<keyword evidence="3 14" id="KW-0479">Metal-binding</keyword>
<feature type="zinc finger region" description="C4-type" evidence="14">
    <location>
        <begin position="735"/>
        <end position="761"/>
    </location>
</feature>
<dbReference type="InterPro" id="IPR017871">
    <property type="entry name" value="ABC_transporter-like_CS"/>
</dbReference>
<feature type="binding site" evidence="14">
    <location>
        <begin position="32"/>
        <end position="39"/>
    </location>
    <ligand>
        <name>ATP</name>
        <dbReference type="ChEBI" id="CHEBI:30616"/>
    </ligand>
</feature>
<evidence type="ECO:0000256" key="2">
    <source>
        <dbReference type="ARBA" id="ARBA00022490"/>
    </source>
</evidence>
<dbReference type="GO" id="GO:0003677">
    <property type="term" value="F:DNA binding"/>
    <property type="evidence" value="ECO:0007669"/>
    <property type="project" value="UniProtKB-UniRule"/>
</dbReference>
<keyword evidence="11 14" id="KW-0267">Excision nuclease</keyword>
<dbReference type="Gene3D" id="3.40.50.300">
    <property type="entry name" value="P-loop containing nucleotide triphosphate hydrolases"/>
    <property type="match status" value="2"/>
</dbReference>
<keyword evidence="9 14" id="KW-0862">Zinc</keyword>
<keyword evidence="10 14" id="KW-0067">ATP-binding</keyword>
<dbReference type="Gene3D" id="3.30.1490.20">
    <property type="entry name" value="ATP-grasp fold, A domain"/>
    <property type="match status" value="1"/>
</dbReference>
<keyword evidence="5 14" id="KW-0547">Nucleotide-binding</keyword>
<dbReference type="Pfam" id="PF17755">
    <property type="entry name" value="UvrA_DNA-bind"/>
    <property type="match status" value="1"/>
</dbReference>
<dbReference type="Gene3D" id="1.10.8.280">
    <property type="entry name" value="ABC transporter ATPase domain-like"/>
    <property type="match status" value="1"/>
</dbReference>
<keyword evidence="4 14" id="KW-0677">Repeat</keyword>
<dbReference type="CDD" id="cd03271">
    <property type="entry name" value="ABC_UvrA_II"/>
    <property type="match status" value="1"/>
</dbReference>
<dbReference type="GO" id="GO:0009432">
    <property type="term" value="P:SOS response"/>
    <property type="evidence" value="ECO:0007669"/>
    <property type="project" value="UniProtKB-UniRule"/>
</dbReference>
<keyword evidence="14" id="KW-0742">SOS response</keyword>